<organism evidence="1 2">
    <name type="scientific">Leptidea sinapis</name>
    <dbReference type="NCBI Taxonomy" id="189913"/>
    <lineage>
        <taxon>Eukaryota</taxon>
        <taxon>Metazoa</taxon>
        <taxon>Ecdysozoa</taxon>
        <taxon>Arthropoda</taxon>
        <taxon>Hexapoda</taxon>
        <taxon>Insecta</taxon>
        <taxon>Pterygota</taxon>
        <taxon>Neoptera</taxon>
        <taxon>Endopterygota</taxon>
        <taxon>Lepidoptera</taxon>
        <taxon>Glossata</taxon>
        <taxon>Ditrysia</taxon>
        <taxon>Papilionoidea</taxon>
        <taxon>Pieridae</taxon>
        <taxon>Dismorphiinae</taxon>
        <taxon>Leptidea</taxon>
    </lineage>
</organism>
<evidence type="ECO:0000313" key="2">
    <source>
        <dbReference type="Proteomes" id="UP000324832"/>
    </source>
</evidence>
<name>A0A5E4R1Q2_9NEOP</name>
<dbReference type="EMBL" id="FZQP02006861">
    <property type="protein sequence ID" value="VVD04420.1"/>
    <property type="molecule type" value="Genomic_DNA"/>
</dbReference>
<protein>
    <recommendedName>
        <fullName evidence="3">DDE-1 domain-containing protein</fullName>
    </recommendedName>
</protein>
<keyword evidence="2" id="KW-1185">Reference proteome</keyword>
<accession>A0A5E4R1Q2</accession>
<sequence>MELVKSEGKTSVNMLHAAFLCKAWEEVTPTTIQHSFRPAGLCTNSTSDEVETEPEFDSDDDLPLTEWIQQFNMAGNTVNLQTYIEVDDC</sequence>
<evidence type="ECO:0000313" key="1">
    <source>
        <dbReference type="EMBL" id="VVD04420.1"/>
    </source>
</evidence>
<reference evidence="1 2" key="1">
    <citation type="submission" date="2017-07" db="EMBL/GenBank/DDBJ databases">
        <authorList>
            <person name="Talla V."/>
            <person name="Backstrom N."/>
        </authorList>
    </citation>
    <scope>NUCLEOTIDE SEQUENCE [LARGE SCALE GENOMIC DNA]</scope>
</reference>
<gene>
    <name evidence="1" type="ORF">LSINAPIS_LOCUS14176</name>
</gene>
<dbReference type="AlphaFoldDB" id="A0A5E4R1Q2"/>
<proteinExistence type="predicted"/>
<evidence type="ECO:0008006" key="3">
    <source>
        <dbReference type="Google" id="ProtNLM"/>
    </source>
</evidence>
<dbReference type="Proteomes" id="UP000324832">
    <property type="component" value="Unassembled WGS sequence"/>
</dbReference>